<dbReference type="NCBIfam" id="TIGR01730">
    <property type="entry name" value="RND_mfp"/>
    <property type="match status" value="1"/>
</dbReference>
<protein>
    <submittedName>
        <fullName evidence="5">Membrane fusion protein, multidrug efflux system</fullName>
    </submittedName>
</protein>
<accession>A0A1H4DQ71</accession>
<dbReference type="OrthoDB" id="9800209at2"/>
<dbReference type="Pfam" id="PF25954">
    <property type="entry name" value="Beta-barrel_RND_2"/>
    <property type="match status" value="1"/>
</dbReference>
<gene>
    <name evidence="5" type="ORF">SAMN05660420_03022</name>
</gene>
<feature type="domain" description="YknX-like C-terminal permuted SH3-like" evidence="4">
    <location>
        <begin position="283"/>
        <end position="351"/>
    </location>
</feature>
<dbReference type="Gene3D" id="2.40.420.20">
    <property type="match status" value="1"/>
</dbReference>
<reference evidence="5 6" key="1">
    <citation type="submission" date="2016-10" db="EMBL/GenBank/DDBJ databases">
        <authorList>
            <person name="de Groot N.N."/>
        </authorList>
    </citation>
    <scope>NUCLEOTIDE SEQUENCE [LARGE SCALE GENOMIC DNA]</scope>
    <source>
        <strain evidence="5 6">DSM 7343</strain>
    </source>
</reference>
<evidence type="ECO:0000313" key="5">
    <source>
        <dbReference type="EMBL" id="SEA74342.1"/>
    </source>
</evidence>
<dbReference type="AlphaFoldDB" id="A0A1H4DQ71"/>
<dbReference type="Gene3D" id="1.10.287.470">
    <property type="entry name" value="Helix hairpin bin"/>
    <property type="match status" value="1"/>
</dbReference>
<feature type="domain" description="CusB-like beta-barrel" evidence="3">
    <location>
        <begin position="201"/>
        <end position="278"/>
    </location>
</feature>
<dbReference type="SUPFAM" id="SSF111369">
    <property type="entry name" value="HlyD-like secretion proteins"/>
    <property type="match status" value="1"/>
</dbReference>
<evidence type="ECO:0000259" key="3">
    <source>
        <dbReference type="Pfam" id="PF25954"/>
    </source>
</evidence>
<dbReference type="PANTHER" id="PTHR30469">
    <property type="entry name" value="MULTIDRUG RESISTANCE PROTEIN MDTA"/>
    <property type="match status" value="1"/>
</dbReference>
<dbReference type="Gene3D" id="2.40.50.100">
    <property type="match status" value="1"/>
</dbReference>
<evidence type="ECO:0000313" key="6">
    <source>
        <dbReference type="Proteomes" id="UP000199409"/>
    </source>
</evidence>
<dbReference type="Pfam" id="PF25917">
    <property type="entry name" value="BSH_RND"/>
    <property type="match status" value="1"/>
</dbReference>
<evidence type="ECO:0000259" key="2">
    <source>
        <dbReference type="Pfam" id="PF25917"/>
    </source>
</evidence>
<dbReference type="RefSeq" id="WP_092350348.1">
    <property type="nucleotide sequence ID" value="NZ_FNQN01000011.1"/>
</dbReference>
<proteinExistence type="inferred from homology"/>
<dbReference type="EMBL" id="FNQN01000011">
    <property type="protein sequence ID" value="SEA74342.1"/>
    <property type="molecule type" value="Genomic_DNA"/>
</dbReference>
<dbReference type="Pfam" id="PF25989">
    <property type="entry name" value="YknX_C"/>
    <property type="match status" value="1"/>
</dbReference>
<evidence type="ECO:0000259" key="4">
    <source>
        <dbReference type="Pfam" id="PF25989"/>
    </source>
</evidence>
<dbReference type="InterPro" id="IPR058792">
    <property type="entry name" value="Beta-barrel_RND_2"/>
</dbReference>
<evidence type="ECO:0000256" key="1">
    <source>
        <dbReference type="ARBA" id="ARBA00009477"/>
    </source>
</evidence>
<sequence length="354" mass="38946">MKIFEKSMCKFVVIFVLLGLVSGCSREDKLPAESVRAEKIISVAVEPVVLGDLTDTFTLPANLEAWEDITLSAEVSGGLYKINFAEGDQVAAGQVLLEIDPETVKTQQLKAQNDVNLVQSKIHRYQQLIADGLVSQQELEDLENRLVTAKSTLLATELQLQKSFPQAPVNGTIDRIYVDRGEYVSPGMPLLQLVQVDQLKVIADIPEKDVQFLHIGDQVQIIAASIEPSSASPFIGVIEHIAITANPTTRTYRTKIIIDNRSAKLRPGMIVRAKFVRQQLQQVISVPLFAVIDREGEKFVYINDNGRAKKTAVVIGRSIGQRIVIEDGLEVNQSLIVAGQQLLIDGNKVEVGVN</sequence>
<feature type="domain" description="Multidrug resistance protein MdtA-like barrel-sandwich hybrid" evidence="2">
    <location>
        <begin position="69"/>
        <end position="190"/>
    </location>
</feature>
<dbReference type="InterPro" id="IPR006143">
    <property type="entry name" value="RND_pump_MFP"/>
</dbReference>
<dbReference type="STRING" id="37625.SAMN05660420_03022"/>
<name>A0A1H4DQ71_9BACT</name>
<keyword evidence="6" id="KW-1185">Reference proteome</keyword>
<dbReference type="GO" id="GO:1990281">
    <property type="term" value="C:efflux pump complex"/>
    <property type="evidence" value="ECO:0007669"/>
    <property type="project" value="TreeGrafter"/>
</dbReference>
<dbReference type="InterPro" id="IPR058637">
    <property type="entry name" value="YknX-like_C"/>
</dbReference>
<comment type="similarity">
    <text evidence="1">Belongs to the membrane fusion protein (MFP) (TC 8.A.1) family.</text>
</comment>
<dbReference type="InterPro" id="IPR058625">
    <property type="entry name" value="MdtA-like_BSH"/>
</dbReference>
<organism evidence="5 6">
    <name type="scientific">Desulfuromusa kysingii</name>
    <dbReference type="NCBI Taxonomy" id="37625"/>
    <lineage>
        <taxon>Bacteria</taxon>
        <taxon>Pseudomonadati</taxon>
        <taxon>Thermodesulfobacteriota</taxon>
        <taxon>Desulfuromonadia</taxon>
        <taxon>Desulfuromonadales</taxon>
        <taxon>Geopsychrobacteraceae</taxon>
        <taxon>Desulfuromusa</taxon>
    </lineage>
</organism>
<dbReference type="Gene3D" id="2.40.30.170">
    <property type="match status" value="1"/>
</dbReference>
<dbReference type="PANTHER" id="PTHR30469:SF15">
    <property type="entry name" value="HLYD FAMILY OF SECRETION PROTEINS"/>
    <property type="match status" value="1"/>
</dbReference>
<dbReference type="Proteomes" id="UP000199409">
    <property type="component" value="Unassembled WGS sequence"/>
</dbReference>
<dbReference type="PROSITE" id="PS51257">
    <property type="entry name" value="PROKAR_LIPOPROTEIN"/>
    <property type="match status" value="1"/>
</dbReference>
<dbReference type="GO" id="GO:0015562">
    <property type="term" value="F:efflux transmembrane transporter activity"/>
    <property type="evidence" value="ECO:0007669"/>
    <property type="project" value="TreeGrafter"/>
</dbReference>